<keyword evidence="3" id="KW-1185">Reference proteome</keyword>
<organism evidence="2 3">
    <name type="scientific">Actinacidiphila glaucinigra</name>
    <dbReference type="NCBI Taxonomy" id="235986"/>
    <lineage>
        <taxon>Bacteria</taxon>
        <taxon>Bacillati</taxon>
        <taxon>Actinomycetota</taxon>
        <taxon>Actinomycetes</taxon>
        <taxon>Kitasatosporales</taxon>
        <taxon>Streptomycetaceae</taxon>
        <taxon>Actinacidiphila</taxon>
    </lineage>
</organism>
<dbReference type="EMBL" id="FZOF01000002">
    <property type="protein sequence ID" value="SNS02962.1"/>
    <property type="molecule type" value="Genomic_DNA"/>
</dbReference>
<name>A0A239B5Q1_9ACTN</name>
<protein>
    <submittedName>
        <fullName evidence="2">Uncharacterized protein</fullName>
    </submittedName>
</protein>
<reference evidence="2 3" key="1">
    <citation type="submission" date="2017-06" db="EMBL/GenBank/DDBJ databases">
        <authorList>
            <person name="Kim H.J."/>
            <person name="Triplett B.A."/>
        </authorList>
    </citation>
    <scope>NUCLEOTIDE SEQUENCE [LARGE SCALE GENOMIC DNA]</scope>
    <source>
        <strain evidence="2 3">CGMCC 4.1858</strain>
    </source>
</reference>
<keyword evidence="1" id="KW-0812">Transmembrane</keyword>
<evidence type="ECO:0000313" key="3">
    <source>
        <dbReference type="Proteomes" id="UP000198280"/>
    </source>
</evidence>
<dbReference type="AlphaFoldDB" id="A0A239B5Q1"/>
<feature type="transmembrane region" description="Helical" evidence="1">
    <location>
        <begin position="12"/>
        <end position="33"/>
    </location>
</feature>
<keyword evidence="1" id="KW-1133">Transmembrane helix</keyword>
<evidence type="ECO:0000256" key="1">
    <source>
        <dbReference type="SAM" id="Phobius"/>
    </source>
</evidence>
<dbReference type="Proteomes" id="UP000198280">
    <property type="component" value="Unassembled WGS sequence"/>
</dbReference>
<proteinExistence type="predicted"/>
<keyword evidence="1" id="KW-0472">Membrane</keyword>
<sequence>MAQGAGQLGAVPAFLIGLCLGAVALLIGVTLVFDLKITRSFMHPGLT</sequence>
<accession>A0A239B5Q1</accession>
<evidence type="ECO:0000313" key="2">
    <source>
        <dbReference type="EMBL" id="SNS02962.1"/>
    </source>
</evidence>
<gene>
    <name evidence="2" type="ORF">SAMN05216252_102384</name>
</gene>